<evidence type="ECO:0000256" key="7">
    <source>
        <dbReference type="ARBA" id="ARBA00022984"/>
    </source>
</evidence>
<dbReference type="PATRIC" id="fig|272943.9.peg.763"/>
<dbReference type="EnsemblBacteria" id="ABA78023">
    <property type="protein sequence ID" value="ABA78023"/>
    <property type="gene ID" value="RSP_1873"/>
</dbReference>
<dbReference type="PANTHER" id="PTHR30582">
    <property type="entry name" value="L,D-TRANSPEPTIDASE"/>
    <property type="match status" value="1"/>
</dbReference>
<dbReference type="KEGG" id="rsp:RSP_1873"/>
<dbReference type="eggNOG" id="COG1376">
    <property type="taxonomic scope" value="Bacteria"/>
</dbReference>
<evidence type="ECO:0000256" key="3">
    <source>
        <dbReference type="ARBA" id="ARBA00022676"/>
    </source>
</evidence>
<protein>
    <recommendedName>
        <fullName evidence="10">L,D-TPase catalytic domain-containing protein</fullName>
    </recommendedName>
</protein>
<dbReference type="Gene3D" id="2.40.440.10">
    <property type="entry name" value="L,D-transpeptidase catalytic domain-like"/>
    <property type="match status" value="1"/>
</dbReference>
<sequence length="291" mass="31571">MRDLFSAMEGHIRGFRGTAPRRGRARNKDMPMTGSLPRRLLPALAALALLAACAPEPPPTRSATPMGLSPQIAALYGPVADGERIIPAVPPQYLSADKVRREVDYFTDQPPGTIVVDPYARYLYLVQPGQRALRYAIAVGREGRGFSGEAVIPIKREWPRWIPTKSMIAEDPEQYGPWKDGMDGGLSNPLGARALYLHRDGKDTYYRIHGTNDVSSIGKATSAGCIRLWNQDILDLYARVSLGTQVVVLTEAESGKGTVPAGRALPPRVAGLNSVAPPGETAATMFFTESF</sequence>
<keyword evidence="3" id="KW-0328">Glycosyltransferase</keyword>
<keyword evidence="12" id="KW-1185">Reference proteome</keyword>
<dbReference type="AlphaFoldDB" id="Q3J5B1"/>
<evidence type="ECO:0000256" key="4">
    <source>
        <dbReference type="ARBA" id="ARBA00022679"/>
    </source>
</evidence>
<evidence type="ECO:0000256" key="2">
    <source>
        <dbReference type="ARBA" id="ARBA00005992"/>
    </source>
</evidence>
<dbReference type="UniPathway" id="UPA00219"/>
<dbReference type="PROSITE" id="PS52029">
    <property type="entry name" value="LD_TPASE"/>
    <property type="match status" value="1"/>
</dbReference>
<dbReference type="InterPro" id="IPR038063">
    <property type="entry name" value="Transpep_catalytic_dom"/>
</dbReference>
<organism evidence="11 12">
    <name type="scientific">Cereibacter sphaeroides (strain ATCC 17023 / DSM 158 / JCM 6121 / CCUG 31486 / LMG 2827 / NBRC 12203 / NCIMB 8253 / ATH 2.4.1.)</name>
    <name type="common">Rhodobacter sphaeroides</name>
    <dbReference type="NCBI Taxonomy" id="272943"/>
    <lineage>
        <taxon>Bacteria</taxon>
        <taxon>Pseudomonadati</taxon>
        <taxon>Pseudomonadota</taxon>
        <taxon>Alphaproteobacteria</taxon>
        <taxon>Rhodobacterales</taxon>
        <taxon>Paracoccaceae</taxon>
        <taxon>Cereibacter</taxon>
    </lineage>
</organism>
<evidence type="ECO:0000256" key="6">
    <source>
        <dbReference type="ARBA" id="ARBA00022960"/>
    </source>
</evidence>
<dbReference type="GO" id="GO:0071555">
    <property type="term" value="P:cell wall organization"/>
    <property type="evidence" value="ECO:0007669"/>
    <property type="project" value="UniProtKB-UniRule"/>
</dbReference>
<dbReference type="STRING" id="272943.RSP_1873"/>
<dbReference type="GO" id="GO:0018104">
    <property type="term" value="P:peptidoglycan-protein cross-linking"/>
    <property type="evidence" value="ECO:0007669"/>
    <property type="project" value="TreeGrafter"/>
</dbReference>
<proteinExistence type="inferred from homology"/>
<feature type="active site" description="Proton donor/acceptor" evidence="9">
    <location>
        <position position="209"/>
    </location>
</feature>
<dbReference type="OrthoDB" id="9795305at2"/>
<keyword evidence="8 9" id="KW-0961">Cell wall biogenesis/degradation</keyword>
<dbReference type="GO" id="GO:0005576">
    <property type="term" value="C:extracellular region"/>
    <property type="evidence" value="ECO:0007669"/>
    <property type="project" value="TreeGrafter"/>
</dbReference>
<feature type="active site" description="Nucleophile" evidence="9">
    <location>
        <position position="225"/>
    </location>
</feature>
<feature type="domain" description="L,D-TPase catalytic" evidence="10">
    <location>
        <begin position="112"/>
        <end position="249"/>
    </location>
</feature>
<reference evidence="12" key="1">
    <citation type="submission" date="2005-09" db="EMBL/GenBank/DDBJ databases">
        <title>Complete sequence of chromosome 1 of Rhodobacter sphaeroides 2.4.1.</title>
        <authorList>
            <person name="Copeland A."/>
            <person name="Lucas S."/>
            <person name="Lapidus A."/>
            <person name="Barry K."/>
            <person name="Detter J.C."/>
            <person name="Glavina T."/>
            <person name="Hammon N."/>
            <person name="Israni S."/>
            <person name="Pitluck S."/>
            <person name="Richardson P."/>
            <person name="Mackenzie C."/>
            <person name="Choudhary M."/>
            <person name="Larimer F."/>
            <person name="Hauser L.J."/>
            <person name="Land M."/>
            <person name="Donohue T.J."/>
            <person name="Kaplan S."/>
        </authorList>
    </citation>
    <scope>NUCLEOTIDE SEQUENCE [LARGE SCALE GENOMIC DNA]</scope>
    <source>
        <strain evidence="12">ATCC 17023 / DSM 158 / JCM 6121 / CCUG 31486 / LMG 2827 / NBRC 12203 / NCIMB 8253 / ATH 2.4.1.</strain>
    </source>
</reference>
<keyword evidence="4" id="KW-0808">Transferase</keyword>
<gene>
    <name evidence="11" type="ORF">RSP_1873</name>
</gene>
<dbReference type="GO" id="GO:0008360">
    <property type="term" value="P:regulation of cell shape"/>
    <property type="evidence" value="ECO:0007669"/>
    <property type="project" value="UniProtKB-UniRule"/>
</dbReference>
<keyword evidence="7 9" id="KW-0573">Peptidoglycan synthesis</keyword>
<dbReference type="Pfam" id="PF03734">
    <property type="entry name" value="YkuD"/>
    <property type="match status" value="1"/>
</dbReference>
<dbReference type="InterPro" id="IPR050979">
    <property type="entry name" value="LD-transpeptidase"/>
</dbReference>
<keyword evidence="5" id="KW-0378">Hydrolase</keyword>
<evidence type="ECO:0000256" key="5">
    <source>
        <dbReference type="ARBA" id="ARBA00022801"/>
    </source>
</evidence>
<evidence type="ECO:0000256" key="1">
    <source>
        <dbReference type="ARBA" id="ARBA00004752"/>
    </source>
</evidence>
<evidence type="ECO:0000313" key="11">
    <source>
        <dbReference type="EMBL" id="ABA78023.2"/>
    </source>
</evidence>
<evidence type="ECO:0000259" key="10">
    <source>
        <dbReference type="PROSITE" id="PS52029"/>
    </source>
</evidence>
<dbReference type="SUPFAM" id="SSF141523">
    <property type="entry name" value="L,D-transpeptidase catalytic domain-like"/>
    <property type="match status" value="1"/>
</dbReference>
<keyword evidence="6 9" id="KW-0133">Cell shape</keyword>
<dbReference type="MEROPS" id="C82.003"/>
<evidence type="ECO:0000256" key="8">
    <source>
        <dbReference type="ARBA" id="ARBA00023316"/>
    </source>
</evidence>
<dbReference type="GO" id="GO:0016757">
    <property type="term" value="F:glycosyltransferase activity"/>
    <property type="evidence" value="ECO:0007669"/>
    <property type="project" value="UniProtKB-KW"/>
</dbReference>
<dbReference type="FunFam" id="2.40.440.10:FF:000002">
    <property type="entry name" value="L,D-transpeptidase ErfK/SrfK"/>
    <property type="match status" value="1"/>
</dbReference>
<dbReference type="InterPro" id="IPR005490">
    <property type="entry name" value="LD_TPept_cat_dom"/>
</dbReference>
<dbReference type="PANTHER" id="PTHR30582:SF24">
    <property type="entry name" value="L,D-TRANSPEPTIDASE ERFK_SRFK-RELATED"/>
    <property type="match status" value="1"/>
</dbReference>
<accession>Q3J5B1</accession>
<name>Q3J5B1_CERS4</name>
<evidence type="ECO:0000313" key="12">
    <source>
        <dbReference type="Proteomes" id="UP000002703"/>
    </source>
</evidence>
<dbReference type="Proteomes" id="UP000002703">
    <property type="component" value="Chromosome 1"/>
</dbReference>
<dbReference type="EMBL" id="CP000143">
    <property type="protein sequence ID" value="ABA78023.2"/>
    <property type="molecule type" value="Genomic_DNA"/>
</dbReference>
<dbReference type="CDD" id="cd16913">
    <property type="entry name" value="YkuD_like"/>
    <property type="match status" value="1"/>
</dbReference>
<evidence type="ECO:0000256" key="9">
    <source>
        <dbReference type="PROSITE-ProRule" id="PRU01373"/>
    </source>
</evidence>
<comment type="similarity">
    <text evidence="2">Belongs to the YkuD family.</text>
</comment>
<dbReference type="GO" id="GO:0071972">
    <property type="term" value="F:peptidoglycan L,D-transpeptidase activity"/>
    <property type="evidence" value="ECO:0007669"/>
    <property type="project" value="TreeGrafter"/>
</dbReference>
<comment type="pathway">
    <text evidence="1 9">Cell wall biogenesis; peptidoglycan biosynthesis.</text>
</comment>